<dbReference type="AlphaFoldDB" id="A0A4Z1FI55"/>
<proteinExistence type="predicted"/>
<organism evidence="2 3">
    <name type="scientific">Botrytis paeoniae</name>
    <dbReference type="NCBI Taxonomy" id="278948"/>
    <lineage>
        <taxon>Eukaryota</taxon>
        <taxon>Fungi</taxon>
        <taxon>Dikarya</taxon>
        <taxon>Ascomycota</taxon>
        <taxon>Pezizomycotina</taxon>
        <taxon>Leotiomycetes</taxon>
        <taxon>Helotiales</taxon>
        <taxon>Sclerotiniaceae</taxon>
        <taxon>Botrytis</taxon>
    </lineage>
</organism>
<protein>
    <submittedName>
        <fullName evidence="2">Uncharacterized protein</fullName>
    </submittedName>
</protein>
<evidence type="ECO:0000256" key="1">
    <source>
        <dbReference type="SAM" id="MobiDB-lite"/>
    </source>
</evidence>
<keyword evidence="3" id="KW-1185">Reference proteome</keyword>
<feature type="region of interest" description="Disordered" evidence="1">
    <location>
        <begin position="1"/>
        <end position="45"/>
    </location>
</feature>
<gene>
    <name evidence="2" type="ORF">BPAE_0106g00310</name>
</gene>
<comment type="caution">
    <text evidence="2">The sequence shown here is derived from an EMBL/GenBank/DDBJ whole genome shotgun (WGS) entry which is preliminary data.</text>
</comment>
<evidence type="ECO:0000313" key="2">
    <source>
        <dbReference type="EMBL" id="TGO24326.1"/>
    </source>
</evidence>
<feature type="compositionally biased region" description="Basic residues" evidence="1">
    <location>
        <begin position="26"/>
        <end position="40"/>
    </location>
</feature>
<reference evidence="2 3" key="1">
    <citation type="submission" date="2017-12" db="EMBL/GenBank/DDBJ databases">
        <title>Comparative genomics of Botrytis spp.</title>
        <authorList>
            <person name="Valero-Jimenez C.A."/>
            <person name="Tapia P."/>
            <person name="Veloso J."/>
            <person name="Silva-Moreno E."/>
            <person name="Staats M."/>
            <person name="Valdes J.H."/>
            <person name="Van Kan J.A.L."/>
        </authorList>
    </citation>
    <scope>NUCLEOTIDE SEQUENCE [LARGE SCALE GENOMIC DNA]</scope>
    <source>
        <strain evidence="2 3">Bp0003</strain>
    </source>
</reference>
<evidence type="ECO:0000313" key="3">
    <source>
        <dbReference type="Proteomes" id="UP000297910"/>
    </source>
</evidence>
<feature type="region of interest" description="Disordered" evidence="1">
    <location>
        <begin position="94"/>
        <end position="113"/>
    </location>
</feature>
<accession>A0A4Z1FI55</accession>
<dbReference type="EMBL" id="PQXI01000106">
    <property type="protein sequence ID" value="TGO24326.1"/>
    <property type="molecule type" value="Genomic_DNA"/>
</dbReference>
<name>A0A4Z1FI55_9HELO</name>
<dbReference type="Proteomes" id="UP000297910">
    <property type="component" value="Unassembled WGS sequence"/>
</dbReference>
<sequence length="113" mass="12914">MLDHLLSPNLSKHLPKSEQEGSTSPRRPKQKHRKKAHKQKKPADKITTYVLFLPHPENPDLPLSHPSQPPFIRISKYKLRSISALFSDLLEQKQNGQLGDDDDTIVYDATTTH</sequence>